<keyword evidence="3" id="KW-1185">Reference proteome</keyword>
<evidence type="ECO:0000313" key="3">
    <source>
        <dbReference type="Proteomes" id="UP000251314"/>
    </source>
</evidence>
<dbReference type="PANTHER" id="PTHR33064">
    <property type="entry name" value="POL PROTEIN"/>
    <property type="match status" value="1"/>
</dbReference>
<dbReference type="OrthoDB" id="115046at2759"/>
<sequence>MQKQQRLYDELLSRQRPAVEWREYPVPTAVDRRPRLEGAEPELTCAERWVKIDAAAEASAPTVDSGVGVKVTHTGVSGSDSSVLSSAEGPCDAEDGPVSAVLHTRDVDLHGAKCGGDRDRFGDRANSAEKNTTANFGVGTVSSAIMNSATTVFDPGGDRNDSVWAERSAYAPMDTSWEDGTWGPSDISLMDASTGFPATVNSASAKFDPGCDNADLKSSNQGVSLPDLACGDKGTPLADATNSATMLRLGSAEIDATEVGTHSVEDSAETLRLYYLVAVSTDEGEGDAKEIGDLNQFEHEGTDFDLADYAHELAFLPDLAEVVPTELYYDAPNVKSSCHTPEQSARLVAVLQTHALIMISSGNALPNPAYGVVCDIGIQRHGVLKAGLIAFSSGPWASPVVIVLKKNEVDIRLCIDYKLVNAITAQMEYAMPLVDDLLAELERYLWLCSLDAATRFWAVLMTRLSRQISAFVCALGHFAWLRMPFGLKNAPMIYQGSFKEPSWSFRPIRTRCVGSYDDAAPQKCGPHEIRHRLVVSIWMGSTGDPD</sequence>
<dbReference type="InterPro" id="IPR043128">
    <property type="entry name" value="Rev_trsase/Diguanyl_cyclase"/>
</dbReference>
<dbReference type="InterPro" id="IPR043502">
    <property type="entry name" value="DNA/RNA_pol_sf"/>
</dbReference>
<dbReference type="Pfam" id="PF00078">
    <property type="entry name" value="RVT_1"/>
    <property type="match status" value="1"/>
</dbReference>
<accession>A0A329T1Q2</accession>
<dbReference type="AlphaFoldDB" id="A0A329T1Q2"/>
<comment type="caution">
    <text evidence="2">The sequence shown here is derived from an EMBL/GenBank/DDBJ whole genome shotgun (WGS) entry which is preliminary data.</text>
</comment>
<dbReference type="Gene3D" id="3.30.70.270">
    <property type="match status" value="1"/>
</dbReference>
<dbReference type="Gene3D" id="3.10.10.10">
    <property type="entry name" value="HIV Type 1 Reverse Transcriptase, subunit A, domain 1"/>
    <property type="match status" value="1"/>
</dbReference>
<feature type="domain" description="Reverse transcriptase" evidence="1">
    <location>
        <begin position="405"/>
        <end position="500"/>
    </location>
</feature>
<dbReference type="Proteomes" id="UP000251314">
    <property type="component" value="Unassembled WGS sequence"/>
</dbReference>
<evidence type="ECO:0000259" key="1">
    <source>
        <dbReference type="Pfam" id="PF00078"/>
    </source>
</evidence>
<dbReference type="CDD" id="cd01647">
    <property type="entry name" value="RT_LTR"/>
    <property type="match status" value="1"/>
</dbReference>
<dbReference type="InterPro" id="IPR051320">
    <property type="entry name" value="Viral_Replic_Matur_Polypro"/>
</dbReference>
<dbReference type="VEuPathDB" id="FungiDB:PC110_g419"/>
<evidence type="ECO:0000313" key="2">
    <source>
        <dbReference type="EMBL" id="RAW43473.1"/>
    </source>
</evidence>
<dbReference type="InterPro" id="IPR000477">
    <property type="entry name" value="RT_dom"/>
</dbReference>
<dbReference type="EMBL" id="MJFZ01000004">
    <property type="protein sequence ID" value="RAW43473.1"/>
    <property type="molecule type" value="Genomic_DNA"/>
</dbReference>
<name>A0A329T1Q2_9STRA</name>
<protein>
    <recommendedName>
        <fullName evidence="1">Reverse transcriptase domain-containing protein</fullName>
    </recommendedName>
</protein>
<gene>
    <name evidence="2" type="ORF">PC110_g419</name>
</gene>
<dbReference type="SUPFAM" id="SSF56672">
    <property type="entry name" value="DNA/RNA polymerases"/>
    <property type="match status" value="1"/>
</dbReference>
<proteinExistence type="predicted"/>
<reference evidence="2 3" key="1">
    <citation type="submission" date="2018-01" db="EMBL/GenBank/DDBJ databases">
        <title>Draft genome of the strawberry crown rot pathogen Phytophthora cactorum.</title>
        <authorList>
            <person name="Armitage A.D."/>
            <person name="Lysoe E."/>
            <person name="Nellist C.F."/>
            <person name="Harrison R.J."/>
            <person name="Brurberg M.B."/>
        </authorList>
    </citation>
    <scope>NUCLEOTIDE SEQUENCE [LARGE SCALE GENOMIC DNA]</scope>
    <source>
        <strain evidence="2 3">10300</strain>
    </source>
</reference>
<dbReference type="PANTHER" id="PTHR33064:SF37">
    <property type="entry name" value="RIBONUCLEASE H"/>
    <property type="match status" value="1"/>
</dbReference>
<organism evidence="2 3">
    <name type="scientific">Phytophthora cactorum</name>
    <dbReference type="NCBI Taxonomy" id="29920"/>
    <lineage>
        <taxon>Eukaryota</taxon>
        <taxon>Sar</taxon>
        <taxon>Stramenopiles</taxon>
        <taxon>Oomycota</taxon>
        <taxon>Peronosporomycetes</taxon>
        <taxon>Peronosporales</taxon>
        <taxon>Peronosporaceae</taxon>
        <taxon>Phytophthora</taxon>
    </lineage>
</organism>